<proteinExistence type="inferred from homology"/>
<name>A0A382LJ34_9ZZZZ</name>
<dbReference type="InterPro" id="IPR006091">
    <property type="entry name" value="Acyl-CoA_Oxase/DH_mid-dom"/>
</dbReference>
<dbReference type="Pfam" id="PF00441">
    <property type="entry name" value="Acyl-CoA_dh_1"/>
    <property type="match status" value="1"/>
</dbReference>
<dbReference type="EMBL" id="UINC01087129">
    <property type="protein sequence ID" value="SVC36233.1"/>
    <property type="molecule type" value="Genomic_DNA"/>
</dbReference>
<dbReference type="InterPro" id="IPR013786">
    <property type="entry name" value="AcylCoA_DH/ox_N"/>
</dbReference>
<dbReference type="GO" id="GO:0005737">
    <property type="term" value="C:cytoplasm"/>
    <property type="evidence" value="ECO:0007669"/>
    <property type="project" value="TreeGrafter"/>
</dbReference>
<evidence type="ECO:0000259" key="7">
    <source>
        <dbReference type="Pfam" id="PF02770"/>
    </source>
</evidence>
<sequence>MGMDLALTEEQRLIVDMVRRFVREEIVPLEAKLDPDADELPLEEFNRLVAMVKEMGLYGLDTPPEWGGPEINLLTRCLIAIECGQHRAGLYAPCYYVFGGARQAQLFEATDEQKEQYLYPMLRGEKKTFFALSEPSGGSDPARAIQTRAVRDGDHWVLSGTKLWISGADRADYGLLFARTGGPGRGGVTAFIIETGWDGFNVRRAVHTLRSAKYATEIELKDLRVPHENMLGEEGGGFSIANDRLMRQRIPYAAECIGIAVKANEMAVEYAKVRETFGAPLSERQGIQWMLVENEIDIRAMKWL</sequence>
<gene>
    <name evidence="9" type="ORF">METZ01_LOCUS289087</name>
</gene>
<dbReference type="PANTHER" id="PTHR48083">
    <property type="entry name" value="MEDIUM-CHAIN SPECIFIC ACYL-COA DEHYDROGENASE, MITOCHONDRIAL-RELATED"/>
    <property type="match status" value="1"/>
</dbReference>
<dbReference type="GO" id="GO:0003995">
    <property type="term" value="F:acyl-CoA dehydrogenase activity"/>
    <property type="evidence" value="ECO:0007669"/>
    <property type="project" value="TreeGrafter"/>
</dbReference>
<evidence type="ECO:0000259" key="8">
    <source>
        <dbReference type="Pfam" id="PF02771"/>
    </source>
</evidence>
<comment type="similarity">
    <text evidence="2">Belongs to the acyl-CoA dehydrogenase family.</text>
</comment>
<dbReference type="PANTHER" id="PTHR48083:SF2">
    <property type="entry name" value="MEDIUM-CHAIN SPECIFIC ACYL-COA DEHYDROGENASE, MITOCHONDRIAL"/>
    <property type="match status" value="1"/>
</dbReference>
<dbReference type="InterPro" id="IPR009075">
    <property type="entry name" value="AcylCo_DH/oxidase_C"/>
</dbReference>
<evidence type="ECO:0000313" key="9">
    <source>
        <dbReference type="EMBL" id="SVC36233.1"/>
    </source>
</evidence>
<evidence type="ECO:0000256" key="5">
    <source>
        <dbReference type="ARBA" id="ARBA00023002"/>
    </source>
</evidence>
<feature type="domain" description="Acyl-CoA dehydrogenase/oxidase N-terminal" evidence="8">
    <location>
        <begin position="8"/>
        <end position="125"/>
    </location>
</feature>
<evidence type="ECO:0008006" key="10">
    <source>
        <dbReference type="Google" id="ProtNLM"/>
    </source>
</evidence>
<keyword evidence="3" id="KW-0285">Flavoprotein</keyword>
<dbReference type="Gene3D" id="1.10.540.10">
    <property type="entry name" value="Acyl-CoA dehydrogenase/oxidase, N-terminal domain"/>
    <property type="match status" value="1"/>
</dbReference>
<evidence type="ECO:0000256" key="3">
    <source>
        <dbReference type="ARBA" id="ARBA00022630"/>
    </source>
</evidence>
<organism evidence="9">
    <name type="scientific">marine metagenome</name>
    <dbReference type="NCBI Taxonomy" id="408172"/>
    <lineage>
        <taxon>unclassified sequences</taxon>
        <taxon>metagenomes</taxon>
        <taxon>ecological metagenomes</taxon>
    </lineage>
</organism>
<feature type="non-terminal residue" evidence="9">
    <location>
        <position position="304"/>
    </location>
</feature>
<dbReference type="InterPro" id="IPR050741">
    <property type="entry name" value="Acyl-CoA_dehydrogenase"/>
</dbReference>
<evidence type="ECO:0000256" key="4">
    <source>
        <dbReference type="ARBA" id="ARBA00022827"/>
    </source>
</evidence>
<evidence type="ECO:0000256" key="1">
    <source>
        <dbReference type="ARBA" id="ARBA00001974"/>
    </source>
</evidence>
<protein>
    <recommendedName>
        <fullName evidence="10">Cyclohexanecarboxyl-CoA dehydrogenase</fullName>
    </recommendedName>
</protein>
<dbReference type="InterPro" id="IPR046373">
    <property type="entry name" value="Acyl-CoA_Oxase/DH_mid-dom_sf"/>
</dbReference>
<dbReference type="InterPro" id="IPR009100">
    <property type="entry name" value="AcylCoA_DH/oxidase_NM_dom_sf"/>
</dbReference>
<comment type="cofactor">
    <cofactor evidence="1">
        <name>FAD</name>
        <dbReference type="ChEBI" id="CHEBI:57692"/>
    </cofactor>
</comment>
<dbReference type="Gene3D" id="2.40.110.10">
    <property type="entry name" value="Butyryl-CoA Dehydrogenase, subunit A, domain 2"/>
    <property type="match status" value="1"/>
</dbReference>
<dbReference type="InterPro" id="IPR037069">
    <property type="entry name" value="AcylCoA_DH/ox_N_sf"/>
</dbReference>
<dbReference type="GO" id="GO:0050660">
    <property type="term" value="F:flavin adenine dinucleotide binding"/>
    <property type="evidence" value="ECO:0007669"/>
    <property type="project" value="InterPro"/>
</dbReference>
<accession>A0A382LJ34</accession>
<evidence type="ECO:0000256" key="2">
    <source>
        <dbReference type="ARBA" id="ARBA00009347"/>
    </source>
</evidence>
<dbReference type="Pfam" id="PF02770">
    <property type="entry name" value="Acyl-CoA_dh_M"/>
    <property type="match status" value="1"/>
</dbReference>
<dbReference type="SUPFAM" id="SSF56645">
    <property type="entry name" value="Acyl-CoA dehydrogenase NM domain-like"/>
    <property type="match status" value="1"/>
</dbReference>
<dbReference type="Pfam" id="PF02771">
    <property type="entry name" value="Acyl-CoA_dh_N"/>
    <property type="match status" value="1"/>
</dbReference>
<dbReference type="AlphaFoldDB" id="A0A382LJ34"/>
<dbReference type="InterPro" id="IPR036250">
    <property type="entry name" value="AcylCo_DH-like_C"/>
</dbReference>
<keyword evidence="5" id="KW-0560">Oxidoreductase</keyword>
<evidence type="ECO:0000259" key="6">
    <source>
        <dbReference type="Pfam" id="PF00441"/>
    </source>
</evidence>
<feature type="domain" description="Acyl-CoA oxidase/dehydrogenase middle" evidence="7">
    <location>
        <begin position="130"/>
        <end position="222"/>
    </location>
</feature>
<keyword evidence="4" id="KW-0274">FAD</keyword>
<reference evidence="9" key="1">
    <citation type="submission" date="2018-05" db="EMBL/GenBank/DDBJ databases">
        <authorList>
            <person name="Lanie J.A."/>
            <person name="Ng W.-L."/>
            <person name="Kazmierczak K.M."/>
            <person name="Andrzejewski T.M."/>
            <person name="Davidsen T.M."/>
            <person name="Wayne K.J."/>
            <person name="Tettelin H."/>
            <person name="Glass J.I."/>
            <person name="Rusch D."/>
            <person name="Podicherti R."/>
            <person name="Tsui H.-C.T."/>
            <person name="Winkler M.E."/>
        </authorList>
    </citation>
    <scope>NUCLEOTIDE SEQUENCE</scope>
</reference>
<dbReference type="SUPFAM" id="SSF47203">
    <property type="entry name" value="Acyl-CoA dehydrogenase C-terminal domain-like"/>
    <property type="match status" value="1"/>
</dbReference>
<dbReference type="Gene3D" id="1.20.140.10">
    <property type="entry name" value="Butyryl-CoA Dehydrogenase, subunit A, domain 3"/>
    <property type="match status" value="1"/>
</dbReference>
<feature type="domain" description="Acyl-CoA dehydrogenase/oxidase C-terminal" evidence="6">
    <location>
        <begin position="235"/>
        <end position="302"/>
    </location>
</feature>
<dbReference type="GO" id="GO:0033539">
    <property type="term" value="P:fatty acid beta-oxidation using acyl-CoA dehydrogenase"/>
    <property type="evidence" value="ECO:0007669"/>
    <property type="project" value="TreeGrafter"/>
</dbReference>